<dbReference type="EMBL" id="CM040454">
    <property type="protein sequence ID" value="MCI4374733.1"/>
    <property type="molecule type" value="Genomic_DNA"/>
</dbReference>
<proteinExistence type="predicted"/>
<reference evidence="1 2" key="1">
    <citation type="journal article" date="2022" name="bioRxiv">
        <title>An ancient truncated duplication of the anti-Mullerian hormone receptor type 2 gene is a potential conserved master sex determinant in the Pangasiidae catfish family.</title>
        <authorList>
            <person name="Wen M."/>
            <person name="Pan Q."/>
            <person name="Jouanno E."/>
            <person name="Montfort J."/>
            <person name="Zahm M."/>
            <person name="Cabau C."/>
            <person name="Klopp C."/>
            <person name="Iampietro C."/>
            <person name="Roques C."/>
            <person name="Bouchez O."/>
            <person name="Castinel A."/>
            <person name="Donnadieu C."/>
            <person name="Parrinello H."/>
            <person name="Poncet C."/>
            <person name="Belmonte E."/>
            <person name="Gautier V."/>
            <person name="Avarre J.-C."/>
            <person name="Dugue R."/>
            <person name="Gustiano R."/>
            <person name="Ha T.T.T."/>
            <person name="Campet M."/>
            <person name="Sriphairoj K."/>
            <person name="Ribolli J."/>
            <person name="de Almeida F.L."/>
            <person name="Desvignes T."/>
            <person name="Postlethwait J.H."/>
            <person name="Bucao C.F."/>
            <person name="Robinson-Rechavi M."/>
            <person name="Bobe J."/>
            <person name="Herpin A."/>
            <person name="Guiguen Y."/>
        </authorList>
    </citation>
    <scope>NUCLEOTIDE SEQUENCE [LARGE SCALE GENOMIC DNA]</scope>
    <source>
        <strain evidence="1">YG-Dec2019</strain>
    </source>
</reference>
<keyword evidence="2" id="KW-1185">Reference proteome</keyword>
<protein>
    <submittedName>
        <fullName evidence="1">Uncharacterized protein</fullName>
    </submittedName>
</protein>
<dbReference type="Proteomes" id="UP000829447">
    <property type="component" value="Linkage Group LG1"/>
</dbReference>
<comment type="caution">
    <text evidence="1">The sequence shown here is derived from an EMBL/GenBank/DDBJ whole genome shotgun (WGS) entry which is preliminary data.</text>
</comment>
<evidence type="ECO:0000313" key="2">
    <source>
        <dbReference type="Proteomes" id="UP000829447"/>
    </source>
</evidence>
<evidence type="ECO:0000313" key="1">
    <source>
        <dbReference type="EMBL" id="MCI4374733.1"/>
    </source>
</evidence>
<sequence length="98" mass="10973">MERRPYILSSWRFRLSSSAILNYFLFFFWAWVGWGGVLLPSHISYSISLLIAAIPEGLMNTTCLLSCNVVFIIGLRSGLLLVPFSDCSLAQTCCCISN</sequence>
<organism evidence="1 2">
    <name type="scientific">Pangasianodon gigas</name>
    <name type="common">Mekong giant catfish</name>
    <name type="synonym">Pangasius gigas</name>
    <dbReference type="NCBI Taxonomy" id="30993"/>
    <lineage>
        <taxon>Eukaryota</taxon>
        <taxon>Metazoa</taxon>
        <taxon>Chordata</taxon>
        <taxon>Craniata</taxon>
        <taxon>Vertebrata</taxon>
        <taxon>Euteleostomi</taxon>
        <taxon>Actinopterygii</taxon>
        <taxon>Neopterygii</taxon>
        <taxon>Teleostei</taxon>
        <taxon>Ostariophysi</taxon>
        <taxon>Siluriformes</taxon>
        <taxon>Pangasiidae</taxon>
        <taxon>Pangasianodon</taxon>
    </lineage>
</organism>
<gene>
    <name evidence="1" type="ORF">PGIGA_G00009590</name>
</gene>
<name>A0ACC5W803_PANGG</name>
<accession>A0ACC5W803</accession>
<feature type="non-terminal residue" evidence="1">
    <location>
        <position position="98"/>
    </location>
</feature>